<evidence type="ECO:0000256" key="1">
    <source>
        <dbReference type="SAM" id="MobiDB-lite"/>
    </source>
</evidence>
<reference evidence="2" key="1">
    <citation type="submission" date="2018-08" db="EMBL/GenBank/DDBJ databases">
        <title>Oryza barthii genomic DNA, chromosome 11, BAC clone:OBARTa0036G18.</title>
        <authorList>
            <person name="Wu J."/>
            <person name="Kanamori H."/>
        </authorList>
    </citation>
    <scope>NUCLEOTIDE SEQUENCE</scope>
    <source>
        <strain evidence="2">W1588</strain>
    </source>
</reference>
<name>A0A679BBL4_9ORYZ</name>
<dbReference type="EMBL" id="AP018855">
    <property type="protein sequence ID" value="BBF89381.1"/>
    <property type="molecule type" value="Genomic_DNA"/>
</dbReference>
<organism evidence="2">
    <name type="scientific">Oryza barthii</name>
    <dbReference type="NCBI Taxonomy" id="65489"/>
    <lineage>
        <taxon>Eukaryota</taxon>
        <taxon>Viridiplantae</taxon>
        <taxon>Streptophyta</taxon>
        <taxon>Embryophyta</taxon>
        <taxon>Tracheophyta</taxon>
        <taxon>Spermatophyta</taxon>
        <taxon>Magnoliopsida</taxon>
        <taxon>Liliopsida</taxon>
        <taxon>Poales</taxon>
        <taxon>Poaceae</taxon>
        <taxon>BOP clade</taxon>
        <taxon>Oryzoideae</taxon>
        <taxon>Oryzeae</taxon>
        <taxon>Oryzinae</taxon>
        <taxon>Oryza</taxon>
    </lineage>
</organism>
<feature type="region of interest" description="Disordered" evidence="1">
    <location>
        <begin position="1"/>
        <end position="48"/>
    </location>
</feature>
<proteinExistence type="predicted"/>
<gene>
    <name evidence="2" type="primary">OBARTa0036G18.6</name>
</gene>
<protein>
    <submittedName>
        <fullName evidence="2">Uncharacterized protein</fullName>
    </submittedName>
</protein>
<dbReference type="AlphaFoldDB" id="A0A679BBL4"/>
<evidence type="ECO:0000313" key="2">
    <source>
        <dbReference type="EMBL" id="BBF89381.1"/>
    </source>
</evidence>
<accession>A0A679BBL4</accession>
<sequence>MAAPKATRMGAARGMKRGAHLSRSPEPAEDAAAAADGGERRPPWGGIWGVEERRKAVKRVGLGLRNIPPTPPLPVEDR</sequence>